<proteinExistence type="predicted"/>
<comment type="caution">
    <text evidence="1">The sequence shown here is derived from an EMBL/GenBank/DDBJ whole genome shotgun (WGS) entry which is preliminary data.</text>
</comment>
<evidence type="ECO:0000313" key="2">
    <source>
        <dbReference type="Proteomes" id="UP001218218"/>
    </source>
</evidence>
<reference evidence="1" key="1">
    <citation type="submission" date="2023-03" db="EMBL/GenBank/DDBJ databases">
        <title>Massive genome expansion in bonnet fungi (Mycena s.s.) driven by repeated elements and novel gene families across ecological guilds.</title>
        <authorList>
            <consortium name="Lawrence Berkeley National Laboratory"/>
            <person name="Harder C.B."/>
            <person name="Miyauchi S."/>
            <person name="Viragh M."/>
            <person name="Kuo A."/>
            <person name="Thoen E."/>
            <person name="Andreopoulos B."/>
            <person name="Lu D."/>
            <person name="Skrede I."/>
            <person name="Drula E."/>
            <person name="Henrissat B."/>
            <person name="Morin E."/>
            <person name="Kohler A."/>
            <person name="Barry K."/>
            <person name="LaButti K."/>
            <person name="Morin E."/>
            <person name="Salamov A."/>
            <person name="Lipzen A."/>
            <person name="Mereny Z."/>
            <person name="Hegedus B."/>
            <person name="Baldrian P."/>
            <person name="Stursova M."/>
            <person name="Weitz H."/>
            <person name="Taylor A."/>
            <person name="Grigoriev I.V."/>
            <person name="Nagy L.G."/>
            <person name="Martin F."/>
            <person name="Kauserud H."/>
        </authorList>
    </citation>
    <scope>NUCLEOTIDE SEQUENCE</scope>
    <source>
        <strain evidence="1">CBHHK002</strain>
    </source>
</reference>
<protein>
    <submittedName>
        <fullName evidence="1">Uncharacterized protein</fullName>
    </submittedName>
</protein>
<dbReference type="AlphaFoldDB" id="A0AAD6ZLB3"/>
<dbReference type="Proteomes" id="UP001218218">
    <property type="component" value="Unassembled WGS sequence"/>
</dbReference>
<dbReference type="EMBL" id="JARIHO010000039">
    <property type="protein sequence ID" value="KAJ7328240.1"/>
    <property type="molecule type" value="Genomic_DNA"/>
</dbReference>
<organism evidence="1 2">
    <name type="scientific">Mycena albidolilacea</name>
    <dbReference type="NCBI Taxonomy" id="1033008"/>
    <lineage>
        <taxon>Eukaryota</taxon>
        <taxon>Fungi</taxon>
        <taxon>Dikarya</taxon>
        <taxon>Basidiomycota</taxon>
        <taxon>Agaricomycotina</taxon>
        <taxon>Agaricomycetes</taxon>
        <taxon>Agaricomycetidae</taxon>
        <taxon>Agaricales</taxon>
        <taxon>Marasmiineae</taxon>
        <taxon>Mycenaceae</taxon>
        <taxon>Mycena</taxon>
    </lineage>
</organism>
<feature type="non-terminal residue" evidence="1">
    <location>
        <position position="1"/>
    </location>
</feature>
<evidence type="ECO:0000313" key="1">
    <source>
        <dbReference type="EMBL" id="KAJ7328240.1"/>
    </source>
</evidence>
<keyword evidence="2" id="KW-1185">Reference proteome</keyword>
<feature type="non-terminal residue" evidence="1">
    <location>
        <position position="108"/>
    </location>
</feature>
<accession>A0AAD6ZLB3</accession>
<gene>
    <name evidence="1" type="ORF">DFH08DRAFT_883670</name>
</gene>
<name>A0AAD6ZLB3_9AGAR</name>
<sequence length="108" mass="12066">SPTVCVRFVRAISLWVSATRVDARASAGGRRRRSRYTGARRICRRPQPIPRARERLRGRGHVAILAHEQAILDGEAVAPEGQVPDRELAFHLLPCPRDIRARTALPAE</sequence>